<feature type="transmembrane region" description="Helical" evidence="5">
    <location>
        <begin position="214"/>
        <end position="231"/>
    </location>
</feature>
<evidence type="ECO:0000256" key="4">
    <source>
        <dbReference type="ARBA" id="ARBA00023136"/>
    </source>
</evidence>
<protein>
    <submittedName>
        <fullName evidence="7">HCO3_cotransp domain-containing protein</fullName>
    </submittedName>
</protein>
<dbReference type="PANTHER" id="PTHR11453:SF36">
    <property type="entry name" value="ANION EXCHANGE PROTEIN"/>
    <property type="match status" value="1"/>
</dbReference>
<name>A0A183IVJ5_9BILA</name>
<dbReference type="GO" id="GO:0005886">
    <property type="term" value="C:plasma membrane"/>
    <property type="evidence" value="ECO:0007669"/>
    <property type="project" value="TreeGrafter"/>
</dbReference>
<sequence length="311" mass="35652">LTLTDSTSVFKIQAIKYKVPSNCFQPTSPRSWLVNPLRLNPWWLIFLSMLPAMFFSILIAMDQNITSVIVNRKDNKIQKGYGYHLDLAVIALLMIMCSSFGIPFYVAATVVSLMHVHSLRLMSETAAPGEKPEFLGIREQRVTALTAHVFVALSLFITPVMKLIPVPVLLGIFLYMGIVSLHGQQFIDRLLIIFMPTKYQPDEPWLRKVRIKRVHLFTLIQLAAFIGLTVVEEIKMISMAFPLMLMVMVCIRKFVMEKIFLEKELRALDDPLPPWHEMIRPSNKPLMPTIDSDKTKKNEQTVELISRSFDC</sequence>
<evidence type="ECO:0000259" key="6">
    <source>
        <dbReference type="Pfam" id="PF00955"/>
    </source>
</evidence>
<dbReference type="GO" id="GO:0051453">
    <property type="term" value="P:regulation of intracellular pH"/>
    <property type="evidence" value="ECO:0007669"/>
    <property type="project" value="TreeGrafter"/>
</dbReference>
<dbReference type="WBParaSite" id="SBAD_0000793301-mRNA-1">
    <property type="protein sequence ID" value="SBAD_0000793301-mRNA-1"/>
    <property type="gene ID" value="SBAD_0000793301"/>
</dbReference>
<dbReference type="GO" id="GO:0005452">
    <property type="term" value="F:solute:inorganic anion antiporter activity"/>
    <property type="evidence" value="ECO:0007669"/>
    <property type="project" value="InterPro"/>
</dbReference>
<feature type="transmembrane region" description="Helical" evidence="5">
    <location>
        <begin position="80"/>
        <end position="96"/>
    </location>
</feature>
<keyword evidence="2 5" id="KW-0812">Transmembrane</keyword>
<evidence type="ECO:0000256" key="3">
    <source>
        <dbReference type="ARBA" id="ARBA00022989"/>
    </source>
</evidence>
<feature type="transmembrane region" description="Helical" evidence="5">
    <location>
        <begin position="42"/>
        <end position="60"/>
    </location>
</feature>
<proteinExistence type="predicted"/>
<evidence type="ECO:0000256" key="5">
    <source>
        <dbReference type="SAM" id="Phobius"/>
    </source>
</evidence>
<accession>A0A183IVJ5</accession>
<dbReference type="Pfam" id="PF00955">
    <property type="entry name" value="HCO3_cotransp"/>
    <property type="match status" value="1"/>
</dbReference>
<dbReference type="AlphaFoldDB" id="A0A183IVJ5"/>
<organism evidence="7">
    <name type="scientific">Soboliphyme baturini</name>
    <dbReference type="NCBI Taxonomy" id="241478"/>
    <lineage>
        <taxon>Eukaryota</taxon>
        <taxon>Metazoa</taxon>
        <taxon>Ecdysozoa</taxon>
        <taxon>Nematoda</taxon>
        <taxon>Enoplea</taxon>
        <taxon>Dorylaimia</taxon>
        <taxon>Dioctophymatida</taxon>
        <taxon>Dioctophymatoidea</taxon>
        <taxon>Soboliphymatidae</taxon>
        <taxon>Soboliphyme</taxon>
    </lineage>
</organism>
<feature type="domain" description="Bicarbonate transporter-like transmembrane" evidence="6">
    <location>
        <begin position="9"/>
        <end position="271"/>
    </location>
</feature>
<dbReference type="GO" id="GO:0006820">
    <property type="term" value="P:monoatomic anion transport"/>
    <property type="evidence" value="ECO:0007669"/>
    <property type="project" value="InterPro"/>
</dbReference>
<comment type="subcellular location">
    <subcellularLocation>
        <location evidence="1">Membrane</location>
        <topology evidence="1">Multi-pass membrane protein</topology>
    </subcellularLocation>
</comment>
<evidence type="ECO:0000256" key="2">
    <source>
        <dbReference type="ARBA" id="ARBA00022692"/>
    </source>
</evidence>
<keyword evidence="3 5" id="KW-1133">Transmembrane helix</keyword>
<evidence type="ECO:0000313" key="7">
    <source>
        <dbReference type="WBParaSite" id="SBAD_0000793301-mRNA-1"/>
    </source>
</evidence>
<dbReference type="PANTHER" id="PTHR11453">
    <property type="entry name" value="ANION EXCHANGE PROTEIN"/>
    <property type="match status" value="1"/>
</dbReference>
<evidence type="ECO:0000256" key="1">
    <source>
        <dbReference type="ARBA" id="ARBA00004141"/>
    </source>
</evidence>
<dbReference type="GO" id="GO:0008510">
    <property type="term" value="F:sodium:bicarbonate symporter activity"/>
    <property type="evidence" value="ECO:0007669"/>
    <property type="project" value="TreeGrafter"/>
</dbReference>
<keyword evidence="4 5" id="KW-0472">Membrane</keyword>
<reference evidence="7" key="1">
    <citation type="submission" date="2016-06" db="UniProtKB">
        <authorList>
            <consortium name="WormBaseParasite"/>
        </authorList>
    </citation>
    <scope>IDENTIFICATION</scope>
</reference>
<dbReference type="InterPro" id="IPR011531">
    <property type="entry name" value="HCO3_transpt-like_TM_dom"/>
</dbReference>
<dbReference type="InterPro" id="IPR003020">
    <property type="entry name" value="HCO3_transpt_euk"/>
</dbReference>
<feature type="transmembrane region" description="Helical" evidence="5">
    <location>
        <begin position="237"/>
        <end position="255"/>
    </location>
</feature>